<dbReference type="EMBL" id="JAIWYP010000011">
    <property type="protein sequence ID" value="KAH3736592.1"/>
    <property type="molecule type" value="Genomic_DNA"/>
</dbReference>
<evidence type="ECO:0000313" key="3">
    <source>
        <dbReference type="Proteomes" id="UP000828390"/>
    </source>
</evidence>
<dbReference type="SUPFAM" id="SSF47473">
    <property type="entry name" value="EF-hand"/>
    <property type="match status" value="1"/>
</dbReference>
<dbReference type="Gene3D" id="1.10.238.10">
    <property type="entry name" value="EF-hand"/>
    <property type="match status" value="1"/>
</dbReference>
<feature type="domain" description="EF-hand" evidence="1">
    <location>
        <begin position="3"/>
        <end position="38"/>
    </location>
</feature>
<dbReference type="Proteomes" id="UP000828390">
    <property type="component" value="Unassembled WGS sequence"/>
</dbReference>
<comment type="caution">
    <text evidence="2">The sequence shown here is derived from an EMBL/GenBank/DDBJ whole genome shotgun (WGS) entry which is preliminary data.</text>
</comment>
<gene>
    <name evidence="2" type="ORF">DPMN_043163</name>
</gene>
<evidence type="ECO:0000259" key="1">
    <source>
        <dbReference type="PROSITE" id="PS50222"/>
    </source>
</evidence>
<evidence type="ECO:0000313" key="2">
    <source>
        <dbReference type="EMBL" id="KAH3736592.1"/>
    </source>
</evidence>
<protein>
    <recommendedName>
        <fullName evidence="1">EF-hand domain-containing protein</fullName>
    </recommendedName>
</protein>
<dbReference type="InterPro" id="IPR002048">
    <property type="entry name" value="EF_hand_dom"/>
</dbReference>
<proteinExistence type="predicted"/>
<sequence length="50" mass="5905">MRENYVILKKAFMSFDTQLDGFISIEDLLSVLTQFTLPMSRQLFSQLMEK</sequence>
<dbReference type="InterPro" id="IPR011992">
    <property type="entry name" value="EF-hand-dom_pair"/>
</dbReference>
<accession>A0A9D4D0F8</accession>
<dbReference type="AlphaFoldDB" id="A0A9D4D0F8"/>
<dbReference type="GO" id="GO:0005509">
    <property type="term" value="F:calcium ion binding"/>
    <property type="evidence" value="ECO:0007669"/>
    <property type="project" value="InterPro"/>
</dbReference>
<organism evidence="2 3">
    <name type="scientific">Dreissena polymorpha</name>
    <name type="common">Zebra mussel</name>
    <name type="synonym">Mytilus polymorpha</name>
    <dbReference type="NCBI Taxonomy" id="45954"/>
    <lineage>
        <taxon>Eukaryota</taxon>
        <taxon>Metazoa</taxon>
        <taxon>Spiralia</taxon>
        <taxon>Lophotrochozoa</taxon>
        <taxon>Mollusca</taxon>
        <taxon>Bivalvia</taxon>
        <taxon>Autobranchia</taxon>
        <taxon>Heteroconchia</taxon>
        <taxon>Euheterodonta</taxon>
        <taxon>Imparidentia</taxon>
        <taxon>Neoheterodontei</taxon>
        <taxon>Myida</taxon>
        <taxon>Dreissenoidea</taxon>
        <taxon>Dreissenidae</taxon>
        <taxon>Dreissena</taxon>
    </lineage>
</organism>
<dbReference type="PROSITE" id="PS50222">
    <property type="entry name" value="EF_HAND_2"/>
    <property type="match status" value="1"/>
</dbReference>
<name>A0A9D4D0F8_DREPO</name>
<keyword evidence="3" id="KW-1185">Reference proteome</keyword>
<reference evidence="2" key="1">
    <citation type="journal article" date="2019" name="bioRxiv">
        <title>The Genome of the Zebra Mussel, Dreissena polymorpha: A Resource for Invasive Species Research.</title>
        <authorList>
            <person name="McCartney M.A."/>
            <person name="Auch B."/>
            <person name="Kono T."/>
            <person name="Mallez S."/>
            <person name="Zhang Y."/>
            <person name="Obille A."/>
            <person name="Becker A."/>
            <person name="Abrahante J.E."/>
            <person name="Garbe J."/>
            <person name="Badalamenti J.P."/>
            <person name="Herman A."/>
            <person name="Mangelson H."/>
            <person name="Liachko I."/>
            <person name="Sullivan S."/>
            <person name="Sone E.D."/>
            <person name="Koren S."/>
            <person name="Silverstein K.A.T."/>
            <person name="Beckman K.B."/>
            <person name="Gohl D.M."/>
        </authorList>
    </citation>
    <scope>NUCLEOTIDE SEQUENCE</scope>
    <source>
        <strain evidence="2">Duluth1</strain>
        <tissue evidence="2">Whole animal</tissue>
    </source>
</reference>
<reference evidence="2" key="2">
    <citation type="submission" date="2020-11" db="EMBL/GenBank/DDBJ databases">
        <authorList>
            <person name="McCartney M.A."/>
            <person name="Auch B."/>
            <person name="Kono T."/>
            <person name="Mallez S."/>
            <person name="Becker A."/>
            <person name="Gohl D.M."/>
            <person name="Silverstein K.A.T."/>
            <person name="Koren S."/>
            <person name="Bechman K.B."/>
            <person name="Herman A."/>
            <person name="Abrahante J.E."/>
            <person name="Garbe J."/>
        </authorList>
    </citation>
    <scope>NUCLEOTIDE SEQUENCE</scope>
    <source>
        <strain evidence="2">Duluth1</strain>
        <tissue evidence="2">Whole animal</tissue>
    </source>
</reference>